<reference evidence="1" key="1">
    <citation type="submission" date="2022-06" db="EMBL/GenBank/DDBJ databases">
        <title>Genome sequencing of Brevibacillus sp. BB3-R1.</title>
        <authorList>
            <person name="Heo J."/>
            <person name="Lee D."/>
            <person name="Won M."/>
            <person name="Han B.-H."/>
            <person name="Hong S.-B."/>
            <person name="Kwon S.-W."/>
        </authorList>
    </citation>
    <scope>NUCLEOTIDE SEQUENCE</scope>
    <source>
        <strain evidence="1">BB3-R1</strain>
    </source>
</reference>
<sequence length="327" mass="37633">MERKGDFTDFFLNLAEQYLKQHPFPGMICAYAGGSVGRGEADMYSDLDLNLFLEGPAPSTSENKMLNRHIIQLHAQAFPSVEAVKQDPWAFRFVKEACIVFDPDGRFREWKEEAILFLDSEEGKQNMLVQARAVVDERKRWAEESLRCGQTRTAWLAGVSAWMDAAIMYAWFEKGTLATGKLVPAMRELSAYREFVALVPGIYSDDYNLWERFQDVSAYRRYFREAGGDEFSCAEVQDLLLERKLERHIRERDEEAARWLLLTEAAWLYLASSGEESLDEQIAQLPLSLQEKLGKIGFSEANADMIRHVSRLSDQVVEAVFQRRKEE</sequence>
<dbReference type="SUPFAM" id="SSF81301">
    <property type="entry name" value="Nucleotidyltransferase"/>
    <property type="match status" value="1"/>
</dbReference>
<gene>
    <name evidence="1" type="ORF">NDK47_27525</name>
</gene>
<dbReference type="Gene3D" id="3.30.460.10">
    <property type="entry name" value="Beta Polymerase, domain 2"/>
    <property type="match status" value="1"/>
</dbReference>
<dbReference type="EMBL" id="CP098755">
    <property type="protein sequence ID" value="USG65803.1"/>
    <property type="molecule type" value="Genomic_DNA"/>
</dbReference>
<accession>A0ABY4WF63</accession>
<proteinExistence type="predicted"/>
<keyword evidence="2" id="KW-1185">Reference proteome</keyword>
<evidence type="ECO:0000313" key="2">
    <source>
        <dbReference type="Proteomes" id="UP001056500"/>
    </source>
</evidence>
<dbReference type="RefSeq" id="WP_251872893.1">
    <property type="nucleotide sequence ID" value="NZ_CP098755.1"/>
</dbReference>
<dbReference type="Proteomes" id="UP001056500">
    <property type="component" value="Chromosome"/>
</dbReference>
<organism evidence="1 2">
    <name type="scientific">Brevibacillus ruminantium</name>
    <dbReference type="NCBI Taxonomy" id="2950604"/>
    <lineage>
        <taxon>Bacteria</taxon>
        <taxon>Bacillati</taxon>
        <taxon>Bacillota</taxon>
        <taxon>Bacilli</taxon>
        <taxon>Bacillales</taxon>
        <taxon>Paenibacillaceae</taxon>
        <taxon>Brevibacillus</taxon>
    </lineage>
</organism>
<name>A0ABY4WF63_9BACL</name>
<protein>
    <recommendedName>
        <fullName evidence="3">Nucleotidyltransferase domain-containing protein</fullName>
    </recommendedName>
</protein>
<dbReference type="InterPro" id="IPR043519">
    <property type="entry name" value="NT_sf"/>
</dbReference>
<evidence type="ECO:0000313" key="1">
    <source>
        <dbReference type="EMBL" id="USG65803.1"/>
    </source>
</evidence>
<evidence type="ECO:0008006" key="3">
    <source>
        <dbReference type="Google" id="ProtNLM"/>
    </source>
</evidence>